<dbReference type="NCBIfam" id="NF038356">
    <property type="entry name" value="actino_DLW39"/>
    <property type="match status" value="1"/>
</dbReference>
<gene>
    <name evidence="1" type="ORF">UFOPK3662_00512</name>
</gene>
<evidence type="ECO:0000313" key="1">
    <source>
        <dbReference type="EMBL" id="CAB4919315.1"/>
    </source>
</evidence>
<reference evidence="1" key="1">
    <citation type="submission" date="2020-05" db="EMBL/GenBank/DDBJ databases">
        <authorList>
            <person name="Chiriac C."/>
            <person name="Salcher M."/>
            <person name="Ghai R."/>
            <person name="Kavagutti S V."/>
        </authorList>
    </citation>
    <scope>NUCLEOTIDE SEQUENCE</scope>
</reference>
<protein>
    <submittedName>
        <fullName evidence="1">Unannotated protein</fullName>
    </submittedName>
</protein>
<dbReference type="AlphaFoldDB" id="A0A6J7HSK1"/>
<dbReference type="EMBL" id="CAFBMW010000003">
    <property type="protein sequence ID" value="CAB4919315.1"/>
    <property type="molecule type" value="Genomic_DNA"/>
</dbReference>
<dbReference type="InterPro" id="IPR047990">
    <property type="entry name" value="DLW39-like"/>
</dbReference>
<organism evidence="1">
    <name type="scientific">freshwater metagenome</name>
    <dbReference type="NCBI Taxonomy" id="449393"/>
    <lineage>
        <taxon>unclassified sequences</taxon>
        <taxon>metagenomes</taxon>
        <taxon>ecological metagenomes</taxon>
    </lineage>
</organism>
<accession>A0A6J7HSK1</accession>
<sequence length="41" mass="4379">MKKLLLLALAAGGALVAKKKMDEGKHEQALWAEATDTVEKA</sequence>
<proteinExistence type="predicted"/>
<name>A0A6J7HSK1_9ZZZZ</name>